<evidence type="ECO:0000256" key="7">
    <source>
        <dbReference type="ARBA" id="ARBA00023204"/>
    </source>
</evidence>
<evidence type="ECO:0000313" key="13">
    <source>
        <dbReference type="Proteomes" id="UP000315925"/>
    </source>
</evidence>
<dbReference type="Pfam" id="PF00270">
    <property type="entry name" value="DEAD"/>
    <property type="match status" value="1"/>
</dbReference>
<dbReference type="InterPro" id="IPR014001">
    <property type="entry name" value="Helicase_ATP-bd"/>
</dbReference>
<dbReference type="Pfam" id="PF08494">
    <property type="entry name" value="DEAD_assoc"/>
    <property type="match status" value="1"/>
</dbReference>
<dbReference type="GO" id="GO:0016887">
    <property type="term" value="F:ATP hydrolysis activity"/>
    <property type="evidence" value="ECO:0007669"/>
    <property type="project" value="TreeGrafter"/>
</dbReference>
<dbReference type="CDD" id="cd18796">
    <property type="entry name" value="SF2_C_LHR"/>
    <property type="match status" value="1"/>
</dbReference>
<dbReference type="PANTHER" id="PTHR47962:SF5">
    <property type="entry name" value="ATP-DEPENDENT HELICASE LHR-RELATED"/>
    <property type="match status" value="1"/>
</dbReference>
<keyword evidence="2" id="KW-0227">DNA damage</keyword>
<name>A0A516TMT2_9BACT</name>
<evidence type="ECO:0000256" key="6">
    <source>
        <dbReference type="ARBA" id="ARBA00023125"/>
    </source>
</evidence>
<gene>
    <name evidence="12" type="ORF">kam1_1322</name>
</gene>
<dbReference type="InterPro" id="IPR052511">
    <property type="entry name" value="ATP-dep_Helicase"/>
</dbReference>
<evidence type="ECO:0000256" key="3">
    <source>
        <dbReference type="ARBA" id="ARBA00022801"/>
    </source>
</evidence>
<keyword evidence="1" id="KW-0547">Nucleotide-binding</keyword>
<evidence type="ECO:0000256" key="5">
    <source>
        <dbReference type="ARBA" id="ARBA00022840"/>
    </source>
</evidence>
<keyword evidence="3" id="KW-0378">Hydrolase</keyword>
<feature type="domain" description="Helicase ATP-binding" evidence="10">
    <location>
        <begin position="31"/>
        <end position="225"/>
    </location>
</feature>
<keyword evidence="8" id="KW-0413">Isomerase</keyword>
<dbReference type="Pfam" id="PF19306">
    <property type="entry name" value="WHD_Lhr"/>
    <property type="match status" value="1"/>
</dbReference>
<dbReference type="EMBL" id="CP037899">
    <property type="protein sequence ID" value="QDQ42547.1"/>
    <property type="molecule type" value="Genomic_DNA"/>
</dbReference>
<dbReference type="SUPFAM" id="SSF52540">
    <property type="entry name" value="P-loop containing nucleoside triphosphate hydrolases"/>
    <property type="match status" value="1"/>
</dbReference>
<dbReference type="SMART" id="SM00487">
    <property type="entry name" value="DEXDc"/>
    <property type="match status" value="1"/>
</dbReference>
<dbReference type="InterPro" id="IPR011545">
    <property type="entry name" value="DEAD/DEAH_box_helicase_dom"/>
</dbReference>
<dbReference type="OrthoDB" id="9774462at2"/>
<dbReference type="InterPro" id="IPR013701">
    <property type="entry name" value="Lhr-like_DEAD/DEAH_assoc"/>
</dbReference>
<dbReference type="GO" id="GO:0004386">
    <property type="term" value="F:helicase activity"/>
    <property type="evidence" value="ECO:0007669"/>
    <property type="project" value="UniProtKB-KW"/>
</dbReference>
<organism evidence="12 13">
    <name type="scientific">Methylacidiphilum kamchatkense Kam1</name>
    <dbReference type="NCBI Taxonomy" id="1202785"/>
    <lineage>
        <taxon>Bacteria</taxon>
        <taxon>Pseudomonadati</taxon>
        <taxon>Verrucomicrobiota</taxon>
        <taxon>Methylacidiphilae</taxon>
        <taxon>Methylacidiphilales</taxon>
        <taxon>Methylacidiphilaceae</taxon>
        <taxon>Methylacidiphilum (ex Ratnadevi et al. 2023)</taxon>
    </lineage>
</organism>
<dbReference type="RefSeq" id="WP_052250396.1">
    <property type="nucleotide sequence ID" value="NZ_CP037899.1"/>
</dbReference>
<keyword evidence="7" id="KW-0234">DNA repair</keyword>
<evidence type="ECO:0000256" key="1">
    <source>
        <dbReference type="ARBA" id="ARBA00022741"/>
    </source>
</evidence>
<dbReference type="AlphaFoldDB" id="A0A516TMT2"/>
<proteinExistence type="inferred from homology"/>
<dbReference type="GO" id="GO:0006281">
    <property type="term" value="P:DNA repair"/>
    <property type="evidence" value="ECO:0007669"/>
    <property type="project" value="UniProtKB-KW"/>
</dbReference>
<feature type="domain" description="Helicase C-terminal" evidence="11">
    <location>
        <begin position="263"/>
        <end position="409"/>
    </location>
</feature>
<dbReference type="Proteomes" id="UP000315925">
    <property type="component" value="Chromosome"/>
</dbReference>
<comment type="similarity">
    <text evidence="9">Belongs to the Lhr helicase family. Lhr-Core subfamily.</text>
</comment>
<evidence type="ECO:0000313" key="12">
    <source>
        <dbReference type="EMBL" id="QDQ42547.1"/>
    </source>
</evidence>
<dbReference type="PIRSF" id="PIRSF037307">
    <property type="entry name" value="Lhr-like_helic_prd"/>
    <property type="match status" value="1"/>
</dbReference>
<dbReference type="PROSITE" id="PS51194">
    <property type="entry name" value="HELICASE_CTER"/>
    <property type="match status" value="1"/>
</dbReference>
<dbReference type="InterPro" id="IPR017170">
    <property type="entry name" value="Lhr-like"/>
</dbReference>
<dbReference type="PROSITE" id="PS51192">
    <property type="entry name" value="HELICASE_ATP_BIND_1"/>
    <property type="match status" value="1"/>
</dbReference>
<keyword evidence="5" id="KW-0067">ATP-binding</keyword>
<accession>A0A516TMT2</accession>
<evidence type="ECO:0000256" key="9">
    <source>
        <dbReference type="ARBA" id="ARBA00093467"/>
    </source>
</evidence>
<dbReference type="PANTHER" id="PTHR47962">
    <property type="entry name" value="ATP-DEPENDENT HELICASE LHR-RELATED-RELATED"/>
    <property type="match status" value="1"/>
</dbReference>
<keyword evidence="6" id="KW-0238">DNA-binding</keyword>
<dbReference type="Gene3D" id="3.40.50.300">
    <property type="entry name" value="P-loop containing nucleotide triphosphate hydrolases"/>
    <property type="match status" value="2"/>
</dbReference>
<evidence type="ECO:0000256" key="4">
    <source>
        <dbReference type="ARBA" id="ARBA00022806"/>
    </source>
</evidence>
<evidence type="ECO:0000256" key="8">
    <source>
        <dbReference type="ARBA" id="ARBA00023235"/>
    </source>
</evidence>
<evidence type="ECO:0000259" key="11">
    <source>
        <dbReference type="PROSITE" id="PS51194"/>
    </source>
</evidence>
<dbReference type="InterPro" id="IPR027417">
    <property type="entry name" value="P-loop_NTPase"/>
</dbReference>
<reference evidence="13" key="1">
    <citation type="submission" date="2019-03" db="EMBL/GenBank/DDBJ databases">
        <title>Complete genome of Methylacidiphilum kamchatkense Kam1.</title>
        <authorList>
            <person name="Kruse T."/>
            <person name="Murarilal Ratnadevi C."/>
            <person name="Erikstad H.-A."/>
            <person name="Birkeland N.-K."/>
        </authorList>
    </citation>
    <scope>NUCLEOTIDE SEQUENCE [LARGE SCALE GENOMIC DNA]</scope>
    <source>
        <strain evidence="13">kam1</strain>
    </source>
</reference>
<protein>
    <submittedName>
        <fullName evidence="12">Lhr-like helicase</fullName>
    </submittedName>
</protein>
<dbReference type="InterPro" id="IPR001650">
    <property type="entry name" value="Helicase_C-like"/>
</dbReference>
<sequence length="897" mass="100575">MENCLHTFLPQVKRWFEHTYGVPTPVQKALWPIVREGKNVVASSPTGSGKTLAAFLVVIDEIWKNTIFSTPFESVYLLYISPLRALGNDIETNLRKPLSEIPHFTKSGEPRLTPLTISVRTGDCSAYERTKQCLHPPHILVTTPESFYLLLTSSSGRKILQTVRTVIVDELHWIADNNRGAHLSLSLERLEHVCKRPIQRIGLSATMRPMETLGHFLSPSAPCHIIDLGIPSKLDARLELPFLPLGHVMPQEGWDKIYRRIIQLTNHYHTTLVFVNTRRLAEKMAHHLGLLMDPEKIGTHHGSLSKETRKAIEKKFKEGKLNVLVATSSLELGIDIGTVEGVCQMGSPRSVSSFIQRIGRSNHNPQNERLAHGHLFPLDIHDLVECVALLYALKQGKIESIHLPEAPLDVLMQQIVAEVAAEPWEEKQLYALFSKAYPYRNLSFEKFHELTQLLCDGFHPLRGSQRALLFFDSNGWLRAKKGAKLRALTSGGTIPDSGDYIVALETDETRIGTVNEDFALESLIGDIFLLGNHPWKIKKVKRGKVLVEDAAGSNPTIPFWLGEAPARSPLLNQTIDTIRKEAAEFLQSFQNQTTATALSKHFEELIEISKEAAEELARFFLLTNLTLGTIPSADNIVLERFFDPTEGTQLVIHSPLGLRLNRAWGLALRKRFCRKFNFELQAAASEEGLVLSLTTVHSFPLKDLMHFLSSHSVRELLIQALIDAPFFGIRWRWTATTALAIPKIRAGKFSSPLVQKMEAENLLSLIFPEATACLENIIGNRSIPKHPLVEQTLAYCLEEVLDCRGLEQLLASIEKGALLLTHRESTNPSFPAVALLSSAPYTYLDPAPLEERRSRSVPFKTTYDPEELTIRTQLQSASHRAVHGFLLAKTKGSRSLF</sequence>
<dbReference type="GO" id="GO:0005524">
    <property type="term" value="F:ATP binding"/>
    <property type="evidence" value="ECO:0007669"/>
    <property type="project" value="UniProtKB-KW"/>
</dbReference>
<dbReference type="KEGG" id="mkc:kam1_1322"/>
<dbReference type="SMART" id="SM00490">
    <property type="entry name" value="HELICc"/>
    <property type="match status" value="1"/>
</dbReference>
<evidence type="ECO:0000256" key="2">
    <source>
        <dbReference type="ARBA" id="ARBA00022763"/>
    </source>
</evidence>
<dbReference type="GO" id="GO:0003677">
    <property type="term" value="F:DNA binding"/>
    <property type="evidence" value="ECO:0007669"/>
    <property type="project" value="UniProtKB-KW"/>
</dbReference>
<evidence type="ECO:0000259" key="10">
    <source>
        <dbReference type="PROSITE" id="PS51192"/>
    </source>
</evidence>
<dbReference type="Pfam" id="PF00271">
    <property type="entry name" value="Helicase_C"/>
    <property type="match status" value="1"/>
</dbReference>
<keyword evidence="4 12" id="KW-0347">Helicase</keyword>
<dbReference type="InterPro" id="IPR045628">
    <property type="entry name" value="Lhr_WH_dom"/>
</dbReference>